<dbReference type="EMBL" id="WNDP01000005">
    <property type="protein sequence ID" value="KAF1027885.1"/>
    <property type="molecule type" value="Genomic_DNA"/>
</dbReference>
<dbReference type="Pfam" id="PF05954">
    <property type="entry name" value="Phage_GPD"/>
    <property type="match status" value="1"/>
</dbReference>
<dbReference type="SMART" id="SM00257">
    <property type="entry name" value="LysM"/>
    <property type="match status" value="1"/>
</dbReference>
<dbReference type="Gene3D" id="2.30.110.50">
    <property type="match status" value="1"/>
</dbReference>
<dbReference type="SUPFAM" id="SSF69279">
    <property type="entry name" value="Phage tail proteins"/>
    <property type="match status" value="1"/>
</dbReference>
<feature type="domain" description="LysM" evidence="3">
    <location>
        <begin position="989"/>
        <end position="1033"/>
    </location>
</feature>
<dbReference type="Pfam" id="PF07217">
    <property type="entry name" value="Het-C"/>
    <property type="match status" value="1"/>
</dbReference>
<gene>
    <name evidence="4" type="primary">vgrG1_1</name>
    <name evidence="4" type="ORF">GAK29_00361</name>
</gene>
<dbReference type="InterPro" id="IPR018392">
    <property type="entry name" value="LysM"/>
</dbReference>
<dbReference type="Pfam" id="PF10106">
    <property type="entry name" value="DUF2345"/>
    <property type="match status" value="1"/>
</dbReference>
<evidence type="ECO:0000256" key="2">
    <source>
        <dbReference type="SAM" id="MobiDB-lite"/>
    </source>
</evidence>
<feature type="compositionally biased region" description="Basic and acidic residues" evidence="2">
    <location>
        <begin position="603"/>
        <end position="618"/>
    </location>
</feature>
<evidence type="ECO:0000313" key="4">
    <source>
        <dbReference type="EMBL" id="KAF1027885.1"/>
    </source>
</evidence>
<comment type="caution">
    <text evidence="4">The sequence shown here is derived from an EMBL/GenBank/DDBJ whole genome shotgun (WGS) entry which is preliminary data.</text>
</comment>
<dbReference type="SUPFAM" id="SSF54106">
    <property type="entry name" value="LysM domain"/>
    <property type="match status" value="1"/>
</dbReference>
<dbReference type="Gene3D" id="3.10.350.10">
    <property type="entry name" value="LysM domain"/>
    <property type="match status" value="1"/>
</dbReference>
<evidence type="ECO:0000259" key="3">
    <source>
        <dbReference type="PROSITE" id="PS51782"/>
    </source>
</evidence>
<dbReference type="SUPFAM" id="SSF69255">
    <property type="entry name" value="gp5 N-terminal domain-like"/>
    <property type="match status" value="1"/>
</dbReference>
<dbReference type="NCBIfam" id="TIGR03361">
    <property type="entry name" value="VI_Rhs_Vgr"/>
    <property type="match status" value="1"/>
</dbReference>
<evidence type="ECO:0000313" key="5">
    <source>
        <dbReference type="Proteomes" id="UP000490535"/>
    </source>
</evidence>
<dbReference type="Pfam" id="PF04717">
    <property type="entry name" value="Phage_base_V"/>
    <property type="match status" value="1"/>
</dbReference>
<feature type="compositionally biased region" description="Polar residues" evidence="2">
    <location>
        <begin position="579"/>
        <end position="600"/>
    </location>
</feature>
<protein>
    <submittedName>
        <fullName evidence="4">Actin cross-linking toxin VgrG1</fullName>
    </submittedName>
</protein>
<dbReference type="InterPro" id="IPR028244">
    <property type="entry name" value="T6SS_Rhs_Vgr_dom"/>
</dbReference>
<sequence>MFNNINFVLEKFGLNAQKRALHIQFSNPNLTAHVFLQRIDGTHAINDGVNLQLICLSTRSNIMLKSFIGSQVAVDMDNDRSEFNRISGIVTHAEIGASDGALTIYRLTVEDPTALWKYRRNSRVFMAKSVIGVIQILFSEWVQRSSLFASSLTLDLSGLSKDYDVRPLCIQAFESDYDFLTRLMREESINFLIDETQLKVSNFTEQIQPQKLRLIDDNTQYKSLERRIIRFHRSSAVVQQDTITALTGLRSLQPTSVHIQRWQADILDIEEGAGNVLSKHQQSENYDNASLGLEQVWQFSPAWVQDLNGEDGVTPSGNIQVERFNQNLSDYYDAQAKQFTAVSTVRDTQVGYYFELYQHPILDQKDSADRQFLIISKTFYNQNNLPKDLSHQVETLLKQSQWQFTHITTNNSEQRQANQLILQRRNIAVVPEYNPLKHRPIAYPMRARVVGPSGEEIYVDEWGRIKVRFLFTRHEDHQHDGGAGANDNDTDSAWVDVLTPWAGEGYGARFLPRVGEIVMISFSDGDIDKPFVLGRIHEGYRYPAKFDDKGKLPDTKKLAGIKTKEYQGSGYNQLRFDDTPNQISSQLHSSHGASQLNLGNLSHPKETETSDDRGEGFELRTDQWGAVRAGKGLLLSTYTQDQAKGDHLDAAPAKKQLEGSQINSKALSDIAKKQKTYEIESVEQLKVFTQQLQQEITKFNQAVLLLSSQDGIALSTPDNIHLSADAQINQIAGDSINFSTQKNWIVHAKNKISLFSVMNGINIIAAQGKFNIHAQANTLDIFAKLGITITSTEDKVEINSSKEVQITGKSSRITLNGAGILCETDRMFEVKSGQQKFQSGIKVSPVLPLLPIVNLRSDAALPTLASTYAHDQIVVLAKDFSDENFIALIAPIFGFDIPDSLYLEFKADLENGVIQPPEHIVTAKSINGHAAGFNHQDKKIYVAADTILSALENDVNLQRLYIVLLHEYGHYIDDHLRISGQYSLEDSYNLYIIEKGNTLTGIAESFKTTVEVLCSLNAIADPNIIYIGDILKIPVKIDKLAPDAARDEGAVYAYNLGQLTEGKDKGANTEFEFATITSEKFSGKLKITPTAGKRATRMHADFVAQMDEVVDVQYEYFGAGDGKFSKQANRGTINTQKGEYIKKEDNKGNRIEYGHQAIEKEAIGEDNPQGEIFNKQSVAAIYAGNWLRDHSQLVCGAVLNKKIDVPVNGRGKIITIRPTRRLISNLLAILAYDHFFDKDTVSDLLKLKQPPSDHATKYRKQMQDILKKVPYEKLSKKNQRRYKALALRAYLPESSLPHRLFRDLRGSNGVNILGVYRFEEHIDNPFGAEIYTHIDKDFNPKPNDKSFKTNNDQKSAQFNLKNYIADNTPKNFTDSAFPTALEYMLGQLEQSMQLHGDDDIPLRHLGNAFHVLEDFFSQSNFVEIALIKYGHSDVRHGVLRKNDFSGYDKIPLVTGTFDGWDTFASVGGTLGELMDPIKELSEYKGIVSGERSLTDLVIQEFILSIDSVGKDKYLTKIWFRYLELRDELCALYEAGYIDLAKKAAKTLTEFKSQAALLYTLIKSMIPFLLKWTASTVLKNAEGIVSVKQGMNPIIHGDNPSHTQVGKDGAGKSLHLLVAKLAIVAVRDVGTKWHDWLEKPTASNKQAVLDAAKSYFRHPSRCNWMDEIVKQWARQHPDQVKQASDGMFQKG</sequence>
<dbReference type="Gene3D" id="2.40.50.230">
    <property type="entry name" value="Gp5 N-terminal domain"/>
    <property type="match status" value="1"/>
</dbReference>
<dbReference type="InterPro" id="IPR037026">
    <property type="entry name" value="Vgr_OB-fold_dom_sf"/>
</dbReference>
<dbReference type="Pfam" id="PF01476">
    <property type="entry name" value="LysM"/>
    <property type="match status" value="1"/>
</dbReference>
<proteinExistence type="inferred from homology"/>
<dbReference type="Pfam" id="PF13296">
    <property type="entry name" value="T6SS_Vgr"/>
    <property type="match status" value="1"/>
</dbReference>
<name>A0A833UTZ2_ACIBZ</name>
<dbReference type="InterPro" id="IPR006531">
    <property type="entry name" value="Gp5/Vgr_OB"/>
</dbReference>
<dbReference type="NCBIfam" id="TIGR01646">
    <property type="entry name" value="vgr_GE"/>
    <property type="match status" value="1"/>
</dbReference>
<dbReference type="Gene3D" id="3.55.50.10">
    <property type="entry name" value="Baseplate protein-like domains"/>
    <property type="match status" value="1"/>
</dbReference>
<dbReference type="PROSITE" id="PS51782">
    <property type="entry name" value="LYSM"/>
    <property type="match status" value="1"/>
</dbReference>
<dbReference type="InterPro" id="IPR010816">
    <property type="entry name" value="Het-C"/>
</dbReference>
<reference evidence="5" key="1">
    <citation type="journal article" date="2020" name="MBio">
        <title>Horizontal gene transfer to a defensive symbiont with a reduced genome amongst a multipartite beetle microbiome.</title>
        <authorList>
            <person name="Waterworth S.C."/>
            <person name="Florez L.V."/>
            <person name="Rees E.R."/>
            <person name="Hertweck C."/>
            <person name="Kaltenpoth M."/>
            <person name="Kwan J.C."/>
        </authorList>
    </citation>
    <scope>NUCLEOTIDE SEQUENCE [LARGE SCALE GENOMIC DNA]</scope>
</reference>
<dbReference type="InterPro" id="IPR036779">
    <property type="entry name" value="LysM_dom_sf"/>
</dbReference>
<dbReference type="Proteomes" id="UP000490535">
    <property type="component" value="Unassembled WGS sequence"/>
</dbReference>
<evidence type="ECO:0000256" key="1">
    <source>
        <dbReference type="ARBA" id="ARBA00005558"/>
    </source>
</evidence>
<organism evidence="4 5">
    <name type="scientific">Acinetobacter bereziniae</name>
    <name type="common">Acinetobacter genomosp. 10</name>
    <dbReference type="NCBI Taxonomy" id="106648"/>
    <lineage>
        <taxon>Bacteria</taxon>
        <taxon>Pseudomonadati</taxon>
        <taxon>Pseudomonadota</taxon>
        <taxon>Gammaproteobacteria</taxon>
        <taxon>Moraxellales</taxon>
        <taxon>Moraxellaceae</taxon>
        <taxon>Acinetobacter</taxon>
    </lineage>
</organism>
<dbReference type="InterPro" id="IPR006533">
    <property type="entry name" value="T6SS_Vgr_RhsGE"/>
</dbReference>
<accession>A0A833UTZ2</accession>
<dbReference type="Gene3D" id="4.10.220.110">
    <property type="match status" value="1"/>
</dbReference>
<comment type="similarity">
    <text evidence="1">Belongs to the VgrG protein family.</text>
</comment>
<dbReference type="InterPro" id="IPR017847">
    <property type="entry name" value="T6SS_RhsGE_Vgr_subset"/>
</dbReference>
<feature type="region of interest" description="Disordered" evidence="2">
    <location>
        <begin position="571"/>
        <end position="618"/>
    </location>
</feature>
<dbReference type="InterPro" id="IPR018769">
    <property type="entry name" value="VgrG2_DUF2345"/>
</dbReference>